<gene>
    <name evidence="1" type="ORF">NLG97_g9264</name>
</gene>
<reference evidence="1" key="1">
    <citation type="submission" date="2022-07" db="EMBL/GenBank/DDBJ databases">
        <title>Genome Sequence of Lecanicillium saksenae.</title>
        <authorList>
            <person name="Buettner E."/>
        </authorList>
    </citation>
    <scope>NUCLEOTIDE SEQUENCE</scope>
    <source>
        <strain evidence="1">VT-O1</strain>
    </source>
</reference>
<comment type="caution">
    <text evidence="1">The sequence shown here is derived from an EMBL/GenBank/DDBJ whole genome shotgun (WGS) entry which is preliminary data.</text>
</comment>
<organism evidence="1 2">
    <name type="scientific">Lecanicillium saksenae</name>
    <dbReference type="NCBI Taxonomy" id="468837"/>
    <lineage>
        <taxon>Eukaryota</taxon>
        <taxon>Fungi</taxon>
        <taxon>Dikarya</taxon>
        <taxon>Ascomycota</taxon>
        <taxon>Pezizomycotina</taxon>
        <taxon>Sordariomycetes</taxon>
        <taxon>Hypocreomycetidae</taxon>
        <taxon>Hypocreales</taxon>
        <taxon>Cordycipitaceae</taxon>
        <taxon>Lecanicillium</taxon>
    </lineage>
</organism>
<protein>
    <submittedName>
        <fullName evidence="1">Uncharacterized protein</fullName>
    </submittedName>
</protein>
<proteinExistence type="predicted"/>
<sequence length="108" mass="11847">MKFFTTALLLLITEAVATRVAYSMGFTEGGVEGKGGVTTKNGKKPIPDDKEESLIEHMGNWSDNKFKATKSTSGVNLVTITNVHKPKHSSEAKDQLEEAQKIVNKHMK</sequence>
<evidence type="ECO:0000313" key="1">
    <source>
        <dbReference type="EMBL" id="KAJ3476020.1"/>
    </source>
</evidence>
<keyword evidence="2" id="KW-1185">Reference proteome</keyword>
<dbReference type="Proteomes" id="UP001148737">
    <property type="component" value="Unassembled WGS sequence"/>
</dbReference>
<name>A0ACC1QI73_9HYPO</name>
<accession>A0ACC1QI73</accession>
<dbReference type="EMBL" id="JANAKD010001860">
    <property type="protein sequence ID" value="KAJ3476020.1"/>
    <property type="molecule type" value="Genomic_DNA"/>
</dbReference>
<evidence type="ECO:0000313" key="2">
    <source>
        <dbReference type="Proteomes" id="UP001148737"/>
    </source>
</evidence>